<accession>A0ABD0Z460</accession>
<keyword evidence="4" id="KW-1185">Reference proteome</keyword>
<dbReference type="InterPro" id="IPR029466">
    <property type="entry name" value="NAM-associated_C"/>
</dbReference>
<dbReference type="InterPro" id="IPR001005">
    <property type="entry name" value="SANT/Myb"/>
</dbReference>
<name>A0ABD0Z460_CARAN</name>
<evidence type="ECO:0000259" key="2">
    <source>
        <dbReference type="PROSITE" id="PS50090"/>
    </source>
</evidence>
<comment type="caution">
    <text evidence="3">The sequence shown here is derived from an EMBL/GenBank/DDBJ whole genome shotgun (WGS) entry which is preliminary data.</text>
</comment>
<dbReference type="Pfam" id="PF14303">
    <property type="entry name" value="NAM-associated"/>
    <property type="match status" value="1"/>
</dbReference>
<evidence type="ECO:0000256" key="1">
    <source>
        <dbReference type="SAM" id="MobiDB-lite"/>
    </source>
</evidence>
<sequence>MDTSIPFSNSAGFMNLLNSTQFTSLSPSIDLQSSEAQEFSSQWNDGPSQAEHTAEDKRGRRNWTPKEDILLISAWLNTSKDPVVGNEQKAEAFWKRIAAYFDASPTFAGKQKRLFSHCKQRWGKINDQVCKYIGCLKAATSQKSSGQNENDVMKLANEIYLNDHGVRFTLDHCWRELRHDQKWCDASSTTDNGKSKRRKCDNGDEASGQSSSSYTVGNGDEEMAHPPGVKASKAKAKRPIKGVEEDSKALKEYQSIWEIKQQDYKLREKHSKLKVLESLLAKTEPLSEIDMALKNKLATDMLSSL</sequence>
<dbReference type="EMBL" id="JBANAX010000896">
    <property type="protein sequence ID" value="KAL1189491.1"/>
    <property type="molecule type" value="Genomic_DNA"/>
</dbReference>
<feature type="compositionally biased region" description="Polar residues" evidence="1">
    <location>
        <begin position="36"/>
        <end position="51"/>
    </location>
</feature>
<dbReference type="Proteomes" id="UP001558713">
    <property type="component" value="Unassembled WGS sequence"/>
</dbReference>
<gene>
    <name evidence="3" type="ORF">V5N11_000408</name>
</gene>
<proteinExistence type="predicted"/>
<protein>
    <submittedName>
        <fullName evidence="3">Glutathione S-transferase T3</fullName>
    </submittedName>
</protein>
<feature type="compositionally biased region" description="Polar residues" evidence="1">
    <location>
        <begin position="207"/>
        <end position="216"/>
    </location>
</feature>
<feature type="domain" description="Myb-like" evidence="2">
    <location>
        <begin position="55"/>
        <end position="126"/>
    </location>
</feature>
<evidence type="ECO:0000313" key="3">
    <source>
        <dbReference type="EMBL" id="KAL1189491.1"/>
    </source>
</evidence>
<dbReference type="PANTHER" id="PTHR45023">
    <property type="match status" value="1"/>
</dbReference>
<feature type="region of interest" description="Disordered" evidence="1">
    <location>
        <begin position="185"/>
        <end position="242"/>
    </location>
</feature>
<dbReference type="AlphaFoldDB" id="A0ABD0Z460"/>
<dbReference type="PROSITE" id="PS50090">
    <property type="entry name" value="MYB_LIKE"/>
    <property type="match status" value="1"/>
</dbReference>
<dbReference type="PANTHER" id="PTHR45023:SF4">
    <property type="entry name" value="GLYCINE-RICH PROTEIN-RELATED"/>
    <property type="match status" value="1"/>
</dbReference>
<organism evidence="3 4">
    <name type="scientific">Cardamine amara subsp. amara</name>
    <dbReference type="NCBI Taxonomy" id="228776"/>
    <lineage>
        <taxon>Eukaryota</taxon>
        <taxon>Viridiplantae</taxon>
        <taxon>Streptophyta</taxon>
        <taxon>Embryophyta</taxon>
        <taxon>Tracheophyta</taxon>
        <taxon>Spermatophyta</taxon>
        <taxon>Magnoliopsida</taxon>
        <taxon>eudicotyledons</taxon>
        <taxon>Gunneridae</taxon>
        <taxon>Pentapetalae</taxon>
        <taxon>rosids</taxon>
        <taxon>malvids</taxon>
        <taxon>Brassicales</taxon>
        <taxon>Brassicaceae</taxon>
        <taxon>Cardamineae</taxon>
        <taxon>Cardamine</taxon>
    </lineage>
</organism>
<reference evidence="3 4" key="1">
    <citation type="submission" date="2024-04" db="EMBL/GenBank/DDBJ databases">
        <title>Genome assembly C_amara_ONT_v2.</title>
        <authorList>
            <person name="Yant L."/>
            <person name="Moore C."/>
            <person name="Slenker M."/>
        </authorList>
    </citation>
    <scope>NUCLEOTIDE SEQUENCE [LARGE SCALE GENOMIC DNA]</scope>
    <source>
        <tissue evidence="3">Leaf</tissue>
    </source>
</reference>
<feature type="region of interest" description="Disordered" evidence="1">
    <location>
        <begin position="36"/>
        <end position="60"/>
    </location>
</feature>
<evidence type="ECO:0000313" key="4">
    <source>
        <dbReference type="Proteomes" id="UP001558713"/>
    </source>
</evidence>